<evidence type="ECO:0000313" key="3">
    <source>
        <dbReference type="Proteomes" id="UP000184509"/>
    </source>
</evidence>
<dbReference type="AlphaFoldDB" id="A0A1M4YL87"/>
<keyword evidence="3" id="KW-1185">Reference proteome</keyword>
<dbReference type="OrthoDB" id="997861at2"/>
<dbReference type="Pfam" id="PF00156">
    <property type="entry name" value="Pribosyltran"/>
    <property type="match status" value="1"/>
</dbReference>
<evidence type="ECO:0000259" key="1">
    <source>
        <dbReference type="Pfam" id="PF00156"/>
    </source>
</evidence>
<dbReference type="CDD" id="cd06223">
    <property type="entry name" value="PRTases_typeI"/>
    <property type="match status" value="1"/>
</dbReference>
<protein>
    <recommendedName>
        <fullName evidence="1">Phosphoribosyltransferase domain-containing protein</fullName>
    </recommendedName>
</protein>
<organism evidence="2 3">
    <name type="scientific">Bacteroides luti</name>
    <dbReference type="NCBI Taxonomy" id="1297750"/>
    <lineage>
        <taxon>Bacteria</taxon>
        <taxon>Pseudomonadati</taxon>
        <taxon>Bacteroidota</taxon>
        <taxon>Bacteroidia</taxon>
        <taxon>Bacteroidales</taxon>
        <taxon>Bacteroidaceae</taxon>
        <taxon>Bacteroides</taxon>
    </lineage>
</organism>
<reference evidence="2 3" key="1">
    <citation type="submission" date="2016-11" db="EMBL/GenBank/DDBJ databases">
        <authorList>
            <person name="Jaros S."/>
            <person name="Januszkiewicz K."/>
            <person name="Wedrychowicz H."/>
        </authorList>
    </citation>
    <scope>NUCLEOTIDE SEQUENCE [LARGE SCALE GENOMIC DNA]</scope>
    <source>
        <strain evidence="2 3">DSM 26991</strain>
    </source>
</reference>
<accession>A0A1M4YL87</accession>
<dbReference type="Proteomes" id="UP000184509">
    <property type="component" value="Unassembled WGS sequence"/>
</dbReference>
<dbReference type="Gene3D" id="3.40.50.2020">
    <property type="match status" value="1"/>
</dbReference>
<dbReference type="RefSeq" id="WP_073400124.1">
    <property type="nucleotide sequence ID" value="NZ_FQTV01000005.1"/>
</dbReference>
<gene>
    <name evidence="2" type="ORF">SAMN05444405_10518</name>
</gene>
<dbReference type="SUPFAM" id="SSF53271">
    <property type="entry name" value="PRTase-like"/>
    <property type="match status" value="1"/>
</dbReference>
<proteinExistence type="predicted"/>
<sequence>MNAKSFEEVIDRILHLEINEPFDMIVAIANGGIIPAALLNQRLNLEIHLLKLNLRDSEQHQMYDQPRLLEPIDFCFEGKRILLVEDRIKTGTTIKYAQQLLAGAAKLKTFAVNGNADYCLYNESCFKFPWIL</sequence>
<dbReference type="EMBL" id="FQTV01000005">
    <property type="protein sequence ID" value="SHF06575.1"/>
    <property type="molecule type" value="Genomic_DNA"/>
</dbReference>
<dbReference type="STRING" id="1297750.SAMN05444405_10518"/>
<name>A0A1M4YL87_9BACE</name>
<dbReference type="InterPro" id="IPR000836">
    <property type="entry name" value="PRTase_dom"/>
</dbReference>
<evidence type="ECO:0000313" key="2">
    <source>
        <dbReference type="EMBL" id="SHF06575.1"/>
    </source>
</evidence>
<feature type="domain" description="Phosphoribosyltransferase" evidence="1">
    <location>
        <begin position="14"/>
        <end position="103"/>
    </location>
</feature>
<dbReference type="InterPro" id="IPR029057">
    <property type="entry name" value="PRTase-like"/>
</dbReference>